<feature type="non-terminal residue" evidence="1">
    <location>
        <position position="78"/>
    </location>
</feature>
<name>X0XFV7_9ZZZZ</name>
<comment type="caution">
    <text evidence="1">The sequence shown here is derived from an EMBL/GenBank/DDBJ whole genome shotgun (WGS) entry which is preliminary data.</text>
</comment>
<protein>
    <recommendedName>
        <fullName evidence="2">Lipoprotein SmpA/OmlA domain-containing protein</fullName>
    </recommendedName>
</protein>
<accession>X0XFV7</accession>
<sequence>ILLKMTEDQVRRAWGEPDEITTTSTLIPDEPLPTYKVTTVWTYNDPHRTVTFEKGRVVEFSETRERGDDQNVSFLHRV</sequence>
<evidence type="ECO:0000313" key="1">
    <source>
        <dbReference type="EMBL" id="GAG42069.1"/>
    </source>
</evidence>
<feature type="non-terminal residue" evidence="1">
    <location>
        <position position="1"/>
    </location>
</feature>
<reference evidence="1" key="1">
    <citation type="journal article" date="2014" name="Front. Microbiol.">
        <title>High frequency of phylogenetically diverse reductive dehalogenase-homologous genes in deep subseafloor sedimentary metagenomes.</title>
        <authorList>
            <person name="Kawai M."/>
            <person name="Futagami T."/>
            <person name="Toyoda A."/>
            <person name="Takaki Y."/>
            <person name="Nishi S."/>
            <person name="Hori S."/>
            <person name="Arai W."/>
            <person name="Tsubouchi T."/>
            <person name="Morono Y."/>
            <person name="Uchiyama I."/>
            <person name="Ito T."/>
            <person name="Fujiyama A."/>
            <person name="Inagaki F."/>
            <person name="Takami H."/>
        </authorList>
    </citation>
    <scope>NUCLEOTIDE SEQUENCE</scope>
    <source>
        <strain evidence="1">Expedition CK06-06</strain>
    </source>
</reference>
<proteinExistence type="predicted"/>
<dbReference type="EMBL" id="BARS01058878">
    <property type="protein sequence ID" value="GAG42069.1"/>
    <property type="molecule type" value="Genomic_DNA"/>
</dbReference>
<evidence type="ECO:0008006" key="2">
    <source>
        <dbReference type="Google" id="ProtNLM"/>
    </source>
</evidence>
<dbReference type="AlphaFoldDB" id="X0XFV7"/>
<organism evidence="1">
    <name type="scientific">marine sediment metagenome</name>
    <dbReference type="NCBI Taxonomy" id="412755"/>
    <lineage>
        <taxon>unclassified sequences</taxon>
        <taxon>metagenomes</taxon>
        <taxon>ecological metagenomes</taxon>
    </lineage>
</organism>
<gene>
    <name evidence="1" type="ORF">S01H1_85619</name>
</gene>